<protein>
    <submittedName>
        <fullName evidence="1">Uncharacterized protein</fullName>
    </submittedName>
</protein>
<evidence type="ECO:0000313" key="2">
    <source>
        <dbReference type="Proteomes" id="UP000996601"/>
    </source>
</evidence>
<dbReference type="EMBL" id="WHSB02000001">
    <property type="protein sequence ID" value="MCQ4628683.1"/>
    <property type="molecule type" value="Genomic_DNA"/>
</dbReference>
<comment type="caution">
    <text evidence="1">The sequence shown here is derived from an EMBL/GenBank/DDBJ whole genome shotgun (WGS) entry which is preliminary data.</text>
</comment>
<organism evidence="1 2">
    <name type="scientific">Shinella lacus</name>
    <dbReference type="NCBI Taxonomy" id="2654216"/>
    <lineage>
        <taxon>Bacteria</taxon>
        <taxon>Pseudomonadati</taxon>
        <taxon>Pseudomonadota</taxon>
        <taxon>Alphaproteobacteria</taxon>
        <taxon>Hyphomicrobiales</taxon>
        <taxon>Rhizobiaceae</taxon>
        <taxon>Shinella</taxon>
    </lineage>
</organism>
<gene>
    <name evidence="1" type="ORF">GB927_001470</name>
</gene>
<reference evidence="1" key="1">
    <citation type="submission" date="2021-07" db="EMBL/GenBank/DDBJ databases">
        <title>Shinella sp. nov., a novel member of the genus Shinella from water.</title>
        <authorList>
            <person name="Deng Y."/>
        </authorList>
    </citation>
    <scope>NUCLEOTIDE SEQUENCE</scope>
    <source>
        <strain evidence="1">CPCC 100929</strain>
    </source>
</reference>
<dbReference type="Proteomes" id="UP000996601">
    <property type="component" value="Unassembled WGS sequence"/>
</dbReference>
<keyword evidence="2" id="KW-1185">Reference proteome</keyword>
<dbReference type="RefSeq" id="WP_256114741.1">
    <property type="nucleotide sequence ID" value="NZ_WHSB02000001.1"/>
</dbReference>
<accession>A0ABT1R0J5</accession>
<proteinExistence type="predicted"/>
<sequence>MATETGITDRYECLLDPLDHYVVWDNATDLPGMMGDEILAFSTRREALAAIDLLNQESRSSPSVIRVAGHRQ</sequence>
<name>A0ABT1R0J5_9HYPH</name>
<evidence type="ECO:0000313" key="1">
    <source>
        <dbReference type="EMBL" id="MCQ4628683.1"/>
    </source>
</evidence>